<comment type="subcellular location">
    <subcellularLocation>
        <location evidence="1">Nucleus</location>
    </subcellularLocation>
</comment>
<evidence type="ECO:0008006" key="8">
    <source>
        <dbReference type="Google" id="ProtNLM"/>
    </source>
</evidence>
<dbReference type="EMBL" id="JBEDNZ010000023">
    <property type="protein sequence ID" value="KAL0812030.1"/>
    <property type="molecule type" value="Genomic_DNA"/>
</dbReference>
<protein>
    <recommendedName>
        <fullName evidence="8">Transposase</fullName>
    </recommendedName>
</protein>
<keyword evidence="2" id="KW-0479">Metal-binding</keyword>
<dbReference type="SUPFAM" id="SSF140996">
    <property type="entry name" value="Hermes dimerisation domain"/>
    <property type="match status" value="1"/>
</dbReference>
<organism evidence="6 7">
    <name type="scientific">Loxostege sticticalis</name>
    <name type="common">Beet webworm moth</name>
    <dbReference type="NCBI Taxonomy" id="481309"/>
    <lineage>
        <taxon>Eukaryota</taxon>
        <taxon>Metazoa</taxon>
        <taxon>Ecdysozoa</taxon>
        <taxon>Arthropoda</taxon>
        <taxon>Hexapoda</taxon>
        <taxon>Insecta</taxon>
        <taxon>Pterygota</taxon>
        <taxon>Neoptera</taxon>
        <taxon>Endopterygota</taxon>
        <taxon>Lepidoptera</taxon>
        <taxon>Glossata</taxon>
        <taxon>Ditrysia</taxon>
        <taxon>Pyraloidea</taxon>
        <taxon>Crambidae</taxon>
        <taxon>Pyraustinae</taxon>
        <taxon>Loxostege</taxon>
    </lineage>
</organism>
<dbReference type="GO" id="GO:0008270">
    <property type="term" value="F:zinc ion binding"/>
    <property type="evidence" value="ECO:0007669"/>
    <property type="project" value="UniProtKB-KW"/>
</dbReference>
<evidence type="ECO:0000256" key="2">
    <source>
        <dbReference type="ARBA" id="ARBA00022723"/>
    </source>
</evidence>
<proteinExistence type="predicted"/>
<keyword evidence="5" id="KW-0539">Nucleus</keyword>
<dbReference type="InterPro" id="IPR052035">
    <property type="entry name" value="ZnF_BED_domain_contain"/>
</dbReference>
<evidence type="ECO:0000256" key="1">
    <source>
        <dbReference type="ARBA" id="ARBA00004123"/>
    </source>
</evidence>
<dbReference type="SUPFAM" id="SSF53098">
    <property type="entry name" value="Ribonuclease H-like"/>
    <property type="match status" value="1"/>
</dbReference>
<evidence type="ECO:0000313" key="7">
    <source>
        <dbReference type="Proteomes" id="UP001549921"/>
    </source>
</evidence>
<comment type="caution">
    <text evidence="6">The sequence shown here is derived from an EMBL/GenBank/DDBJ whole genome shotgun (WGS) entry which is preliminary data.</text>
</comment>
<dbReference type="Proteomes" id="UP001549921">
    <property type="component" value="Unassembled WGS sequence"/>
</dbReference>
<dbReference type="PANTHER" id="PTHR46481:SF10">
    <property type="entry name" value="ZINC FINGER BED DOMAIN-CONTAINING PROTEIN 39"/>
    <property type="match status" value="1"/>
</dbReference>
<keyword evidence="4" id="KW-0862">Zinc</keyword>
<dbReference type="InterPro" id="IPR012337">
    <property type="entry name" value="RNaseH-like_sf"/>
</dbReference>
<gene>
    <name evidence="6" type="ORF">ABMA28_009424</name>
</gene>
<dbReference type="PANTHER" id="PTHR46481">
    <property type="entry name" value="ZINC FINGER BED DOMAIN-CONTAINING PROTEIN 4"/>
    <property type="match status" value="1"/>
</dbReference>
<sequence length="446" mass="50179">MMTLDFQPFSIVEDEGFKEFVAAVNPSYELPSRKTLSNALLSSEYSEQLGKVQTLVQQQCVSICATVDCWTSKNLEAYMAVTGHFINKETLEFYSILIQCAAVEGNHTGERIADELRVIFAEWAISDKVNFIVTDNAANMRAAARILEIPHFGCFAHKLNLIVQTALADDAISQTIAKVRHCRTLSPKSLLLAVPTRWNSTYQMLERFASLQEALRATIPNLNVDLPVIPLEEWNCISQICEVLKPLEDGTKIISGETYLLASKALVLITGLNTVCDQLLQRNFFESVNVLIFKLKQGIESRFGDIEQNHAIGICTLLDPRFKQHAFEDQAMMLRAKTALLNKVIAIQKEEPVATSAASSVSDPLPCSSLWEKFDRKILSARQPRTAEEKSIEELNMYFRENILLPCERAFSKAGYMISDRRTRLTTANVKKIMFLNSLKNKSIIN</sequence>
<dbReference type="AlphaFoldDB" id="A0ABD0SD98"/>
<accession>A0ABD0SD98</accession>
<name>A0ABD0SD98_LOXSC</name>
<keyword evidence="3" id="KW-0863">Zinc-finger</keyword>
<evidence type="ECO:0000256" key="4">
    <source>
        <dbReference type="ARBA" id="ARBA00022833"/>
    </source>
</evidence>
<evidence type="ECO:0000256" key="3">
    <source>
        <dbReference type="ARBA" id="ARBA00022771"/>
    </source>
</evidence>
<evidence type="ECO:0000256" key="5">
    <source>
        <dbReference type="ARBA" id="ARBA00023242"/>
    </source>
</evidence>
<evidence type="ECO:0000313" key="6">
    <source>
        <dbReference type="EMBL" id="KAL0812030.1"/>
    </source>
</evidence>
<dbReference type="GO" id="GO:0005634">
    <property type="term" value="C:nucleus"/>
    <property type="evidence" value="ECO:0007669"/>
    <property type="project" value="UniProtKB-SubCell"/>
</dbReference>
<reference evidence="6 7" key="1">
    <citation type="submission" date="2024-06" db="EMBL/GenBank/DDBJ databases">
        <title>A chromosome-level genome assembly of beet webworm, Loxostege sticticalis.</title>
        <authorList>
            <person name="Zhang Y."/>
        </authorList>
    </citation>
    <scope>NUCLEOTIDE SEQUENCE [LARGE SCALE GENOMIC DNA]</scope>
    <source>
        <strain evidence="6">AQ028</strain>
        <tissue evidence="6">Male pupae</tissue>
    </source>
</reference>